<evidence type="ECO:0000313" key="4">
    <source>
        <dbReference type="Proteomes" id="UP000641932"/>
    </source>
</evidence>
<keyword evidence="1" id="KW-0808">Transferase</keyword>
<dbReference type="PANTHER" id="PTHR35526:SF3">
    <property type="entry name" value="ANTI-SIGMA-F FACTOR RSBW"/>
    <property type="match status" value="1"/>
</dbReference>
<dbReference type="EMBL" id="BMMS01000018">
    <property type="protein sequence ID" value="GGO92354.1"/>
    <property type="molecule type" value="Genomic_DNA"/>
</dbReference>
<dbReference type="PANTHER" id="PTHR35526">
    <property type="entry name" value="ANTI-SIGMA-F FACTOR RSBW-RELATED"/>
    <property type="match status" value="1"/>
</dbReference>
<comment type="caution">
    <text evidence="3">The sequence shown here is derived from an EMBL/GenBank/DDBJ whole genome shotgun (WGS) entry which is preliminary data.</text>
</comment>
<organism evidence="3 4">
    <name type="scientific">Wenjunlia tyrosinilytica</name>
    <dbReference type="NCBI Taxonomy" id="1544741"/>
    <lineage>
        <taxon>Bacteria</taxon>
        <taxon>Bacillati</taxon>
        <taxon>Actinomycetota</taxon>
        <taxon>Actinomycetes</taxon>
        <taxon>Kitasatosporales</taxon>
        <taxon>Streptomycetaceae</taxon>
        <taxon>Wenjunlia</taxon>
    </lineage>
</organism>
<dbReference type="InterPro" id="IPR003594">
    <property type="entry name" value="HATPase_dom"/>
</dbReference>
<name>A0A917ZU76_9ACTN</name>
<keyword evidence="4" id="KW-1185">Reference proteome</keyword>
<gene>
    <name evidence="3" type="ORF">GCM10012280_42340</name>
</gene>
<evidence type="ECO:0000256" key="1">
    <source>
        <dbReference type="ARBA" id="ARBA00022527"/>
    </source>
</evidence>
<sequence length="166" mass="18645">MRDWTNDPMGIHLVKMFDAYWTGTSRGVGREMDAPGVRRLHRYVQRADLKAVADVRRMLRDALLQWGAEELTETAELLTSELVTNALVHTDDDALFVAVLTGEGPARRLRVEVRDDTPHRAYLRHPDGFAVSGRGLLLVQSLADAWGTRAHGGGKAIWFELTERPD</sequence>
<reference evidence="3" key="2">
    <citation type="submission" date="2020-09" db="EMBL/GenBank/DDBJ databases">
        <authorList>
            <person name="Sun Q."/>
            <person name="Zhou Y."/>
        </authorList>
    </citation>
    <scope>NUCLEOTIDE SEQUENCE</scope>
    <source>
        <strain evidence="3">CGMCC 4.7201</strain>
    </source>
</reference>
<evidence type="ECO:0000313" key="3">
    <source>
        <dbReference type="EMBL" id="GGO92354.1"/>
    </source>
</evidence>
<keyword evidence="1" id="KW-0723">Serine/threonine-protein kinase</keyword>
<feature type="domain" description="Histidine kinase/HSP90-like ATPase" evidence="2">
    <location>
        <begin position="47"/>
        <end position="159"/>
    </location>
</feature>
<dbReference type="SUPFAM" id="SSF55874">
    <property type="entry name" value="ATPase domain of HSP90 chaperone/DNA topoisomerase II/histidine kinase"/>
    <property type="match status" value="1"/>
</dbReference>
<dbReference type="InterPro" id="IPR050267">
    <property type="entry name" value="Anti-sigma-factor_SerPK"/>
</dbReference>
<keyword evidence="1" id="KW-0418">Kinase</keyword>
<reference evidence="3" key="1">
    <citation type="journal article" date="2014" name="Int. J. Syst. Evol. Microbiol.">
        <title>Complete genome sequence of Corynebacterium casei LMG S-19264T (=DSM 44701T), isolated from a smear-ripened cheese.</title>
        <authorList>
            <consortium name="US DOE Joint Genome Institute (JGI-PGF)"/>
            <person name="Walter F."/>
            <person name="Albersmeier A."/>
            <person name="Kalinowski J."/>
            <person name="Ruckert C."/>
        </authorList>
    </citation>
    <scope>NUCLEOTIDE SEQUENCE</scope>
    <source>
        <strain evidence="3">CGMCC 4.7201</strain>
    </source>
</reference>
<dbReference type="Proteomes" id="UP000641932">
    <property type="component" value="Unassembled WGS sequence"/>
</dbReference>
<evidence type="ECO:0000259" key="2">
    <source>
        <dbReference type="Pfam" id="PF13581"/>
    </source>
</evidence>
<proteinExistence type="predicted"/>
<dbReference type="InterPro" id="IPR036890">
    <property type="entry name" value="HATPase_C_sf"/>
</dbReference>
<accession>A0A917ZU76</accession>
<dbReference type="Pfam" id="PF13581">
    <property type="entry name" value="HATPase_c_2"/>
    <property type="match status" value="1"/>
</dbReference>
<dbReference type="AlphaFoldDB" id="A0A917ZU76"/>
<dbReference type="Gene3D" id="3.30.565.10">
    <property type="entry name" value="Histidine kinase-like ATPase, C-terminal domain"/>
    <property type="match status" value="1"/>
</dbReference>
<dbReference type="CDD" id="cd16936">
    <property type="entry name" value="HATPase_RsbW-like"/>
    <property type="match status" value="1"/>
</dbReference>
<dbReference type="GO" id="GO:0004674">
    <property type="term" value="F:protein serine/threonine kinase activity"/>
    <property type="evidence" value="ECO:0007669"/>
    <property type="project" value="UniProtKB-KW"/>
</dbReference>
<protein>
    <recommendedName>
        <fullName evidence="2">Histidine kinase/HSP90-like ATPase domain-containing protein</fullName>
    </recommendedName>
</protein>